<dbReference type="Proteomes" id="UP000478052">
    <property type="component" value="Unassembled WGS sequence"/>
</dbReference>
<keyword evidence="4" id="KW-1185">Reference proteome</keyword>
<proteinExistence type="predicted"/>
<sequence>MDEHIISQMLDSDFDEFDNVDDTDEDPTWNNDVNSCDSSEVDSVDTPPVRRNLFSKTINKAQDQIFDDIQQGNYIIDDISHISDSDPDEEPTQTVQSTGCPRKTPQQNDDNPRQWRVDDSVINSYIFKPDNGNYSINSDLYDTLYDGSPIDFYHLLVDQNIINNIVTETNIYAAQQIASKVISPHSRLNKWYDTNESEMKCFLGLLLWTGLVSLPSYDLYWSNSEVYKTKFSTFMSRNRFEILLQMIHFADNSQADLDDRLYKLGSVINNVMTNSNNCMQPCDSFCIDESLIKFMDRLSFKQYIKNKKSRFGIKLFKLCTAPCYTLAIKVYAGKEANAELNVGSKIVLELSEPYLDRGRILYVDNWYTSIELAELLNSRQTHLVGTLRANRKSNPKNVTQKKLKRGEVFSMRSSTNVLVLKWKDKRDLYMLSTKHNSEMISVDHHGKYIEKPKVVVDYNLGKSPIDLSDQLSSYSNPLRRSIKWYKKVVLDTLLNIGVVNARVLFNAVTNSKMSITTFRTILVENLLEEVDVLSATKIWFLKRAGHMHKIIQQKSIPNV</sequence>
<dbReference type="EMBL" id="VUJU01008122">
    <property type="protein sequence ID" value="KAF0735226.1"/>
    <property type="molecule type" value="Genomic_DNA"/>
</dbReference>
<dbReference type="OrthoDB" id="8191242at2759"/>
<feature type="compositionally biased region" description="Polar residues" evidence="1">
    <location>
        <begin position="92"/>
        <end position="109"/>
    </location>
</feature>
<organism evidence="3 4">
    <name type="scientific">Aphis craccivora</name>
    <name type="common">Cowpea aphid</name>
    <dbReference type="NCBI Taxonomy" id="307492"/>
    <lineage>
        <taxon>Eukaryota</taxon>
        <taxon>Metazoa</taxon>
        <taxon>Ecdysozoa</taxon>
        <taxon>Arthropoda</taxon>
        <taxon>Hexapoda</taxon>
        <taxon>Insecta</taxon>
        <taxon>Pterygota</taxon>
        <taxon>Neoptera</taxon>
        <taxon>Paraneoptera</taxon>
        <taxon>Hemiptera</taxon>
        <taxon>Sternorrhyncha</taxon>
        <taxon>Aphidomorpha</taxon>
        <taxon>Aphidoidea</taxon>
        <taxon>Aphididae</taxon>
        <taxon>Aphidini</taxon>
        <taxon>Aphis</taxon>
        <taxon>Aphis</taxon>
    </lineage>
</organism>
<protein>
    <submittedName>
        <fullName evidence="3">PiggyBac transposable element-derived protein 4-like</fullName>
    </submittedName>
</protein>
<feature type="region of interest" description="Disordered" evidence="1">
    <location>
        <begin position="79"/>
        <end position="114"/>
    </location>
</feature>
<reference evidence="3 4" key="1">
    <citation type="submission" date="2019-08" db="EMBL/GenBank/DDBJ databases">
        <title>Whole genome of Aphis craccivora.</title>
        <authorList>
            <person name="Voronova N.V."/>
            <person name="Shulinski R.S."/>
            <person name="Bandarenka Y.V."/>
            <person name="Zhorov D.G."/>
            <person name="Warner D."/>
        </authorList>
    </citation>
    <scope>NUCLEOTIDE SEQUENCE [LARGE SCALE GENOMIC DNA]</scope>
    <source>
        <strain evidence="3">180601</strain>
        <tissue evidence="3">Whole Body</tissue>
    </source>
</reference>
<dbReference type="PANTHER" id="PTHR46599">
    <property type="entry name" value="PIGGYBAC TRANSPOSABLE ELEMENT-DERIVED PROTEIN 4"/>
    <property type="match status" value="1"/>
</dbReference>
<comment type="caution">
    <text evidence="3">The sequence shown here is derived from an EMBL/GenBank/DDBJ whole genome shotgun (WGS) entry which is preliminary data.</text>
</comment>
<feature type="compositionally biased region" description="Polar residues" evidence="1">
    <location>
        <begin position="28"/>
        <end position="38"/>
    </location>
</feature>
<dbReference type="AlphaFoldDB" id="A0A6G0X5G3"/>
<gene>
    <name evidence="3" type="ORF">FWK35_00025663</name>
</gene>
<dbReference type="InterPro" id="IPR029526">
    <property type="entry name" value="PGBD"/>
</dbReference>
<feature type="compositionally biased region" description="Acidic residues" evidence="1">
    <location>
        <begin position="12"/>
        <end position="27"/>
    </location>
</feature>
<dbReference type="PANTHER" id="PTHR46599:SF3">
    <property type="entry name" value="PIGGYBAC TRANSPOSABLE ELEMENT-DERIVED PROTEIN 4"/>
    <property type="match status" value="1"/>
</dbReference>
<name>A0A6G0X5G3_APHCR</name>
<feature type="domain" description="PiggyBac transposable element-derived protein" evidence="2">
    <location>
        <begin position="148"/>
        <end position="501"/>
    </location>
</feature>
<feature type="region of interest" description="Disordered" evidence="1">
    <location>
        <begin position="1"/>
        <end position="47"/>
    </location>
</feature>
<evidence type="ECO:0000313" key="3">
    <source>
        <dbReference type="EMBL" id="KAF0735226.1"/>
    </source>
</evidence>
<evidence type="ECO:0000313" key="4">
    <source>
        <dbReference type="Proteomes" id="UP000478052"/>
    </source>
</evidence>
<evidence type="ECO:0000256" key="1">
    <source>
        <dbReference type="SAM" id="MobiDB-lite"/>
    </source>
</evidence>
<accession>A0A6G0X5G3</accession>
<dbReference type="Pfam" id="PF13843">
    <property type="entry name" value="DDE_Tnp_1_7"/>
    <property type="match status" value="1"/>
</dbReference>
<evidence type="ECO:0000259" key="2">
    <source>
        <dbReference type="Pfam" id="PF13843"/>
    </source>
</evidence>